<feature type="domain" description="GFO/IDH/MocA-like oxidoreductase" evidence="3">
    <location>
        <begin position="146"/>
        <end position="290"/>
    </location>
</feature>
<keyword evidence="1" id="KW-0560">Oxidoreductase</keyword>
<dbReference type="GO" id="GO:0000166">
    <property type="term" value="F:nucleotide binding"/>
    <property type="evidence" value="ECO:0007669"/>
    <property type="project" value="InterPro"/>
</dbReference>
<dbReference type="Gene3D" id="3.40.50.720">
    <property type="entry name" value="NAD(P)-binding Rossmann-like Domain"/>
    <property type="match status" value="1"/>
</dbReference>
<keyword evidence="5" id="KW-1185">Reference proteome</keyword>
<dbReference type="InterPro" id="IPR055170">
    <property type="entry name" value="GFO_IDH_MocA-like_dom"/>
</dbReference>
<dbReference type="InterPro" id="IPR050463">
    <property type="entry name" value="Gfo/Idh/MocA_oxidrdct_glycsds"/>
</dbReference>
<dbReference type="InterPro" id="IPR036291">
    <property type="entry name" value="NAD(P)-bd_dom_sf"/>
</dbReference>
<evidence type="ECO:0000259" key="2">
    <source>
        <dbReference type="Pfam" id="PF01408"/>
    </source>
</evidence>
<dbReference type="OrthoDB" id="9792085at2"/>
<dbReference type="RefSeq" id="WP_141278695.1">
    <property type="nucleotide sequence ID" value="NZ_BAAARZ010000008.1"/>
</dbReference>
<evidence type="ECO:0000259" key="3">
    <source>
        <dbReference type="Pfam" id="PF22725"/>
    </source>
</evidence>
<dbReference type="SUPFAM" id="SSF55347">
    <property type="entry name" value="Glyceraldehyde-3-phosphate dehydrogenase-like, C-terminal domain"/>
    <property type="match status" value="1"/>
</dbReference>
<dbReference type="Gene3D" id="3.30.360.10">
    <property type="entry name" value="Dihydrodipicolinate Reductase, domain 2"/>
    <property type="match status" value="1"/>
</dbReference>
<evidence type="ECO:0000313" key="4">
    <source>
        <dbReference type="EMBL" id="GEC20171.1"/>
    </source>
</evidence>
<dbReference type="GO" id="GO:0016491">
    <property type="term" value="F:oxidoreductase activity"/>
    <property type="evidence" value="ECO:0007669"/>
    <property type="project" value="UniProtKB-KW"/>
</dbReference>
<dbReference type="PANTHER" id="PTHR43818">
    <property type="entry name" value="BCDNA.GH03377"/>
    <property type="match status" value="1"/>
</dbReference>
<protein>
    <submittedName>
        <fullName evidence="4">Oxidoreductase</fullName>
    </submittedName>
</protein>
<dbReference type="EMBL" id="BJNG01000017">
    <property type="protein sequence ID" value="GEC20171.1"/>
    <property type="molecule type" value="Genomic_DNA"/>
</dbReference>
<feature type="domain" description="Gfo/Idh/MocA-like oxidoreductase N-terminal" evidence="2">
    <location>
        <begin position="9"/>
        <end position="127"/>
    </location>
</feature>
<gene>
    <name evidence="4" type="ORF">PHY01_24540</name>
</gene>
<dbReference type="InterPro" id="IPR000683">
    <property type="entry name" value="Gfo/Idh/MocA-like_OxRdtase_N"/>
</dbReference>
<evidence type="ECO:0000313" key="5">
    <source>
        <dbReference type="Proteomes" id="UP000320338"/>
    </source>
</evidence>
<dbReference type="PANTHER" id="PTHR43818:SF11">
    <property type="entry name" value="BCDNA.GH03377"/>
    <property type="match status" value="1"/>
</dbReference>
<organism evidence="4 5">
    <name type="scientific">Pseudonocardia hydrocarbonoxydans</name>
    <dbReference type="NCBI Taxonomy" id="76726"/>
    <lineage>
        <taxon>Bacteria</taxon>
        <taxon>Bacillati</taxon>
        <taxon>Actinomycetota</taxon>
        <taxon>Actinomycetes</taxon>
        <taxon>Pseudonocardiales</taxon>
        <taxon>Pseudonocardiaceae</taxon>
        <taxon>Pseudonocardia</taxon>
    </lineage>
</organism>
<comment type="caution">
    <text evidence="4">The sequence shown here is derived from an EMBL/GenBank/DDBJ whole genome shotgun (WGS) entry which is preliminary data.</text>
</comment>
<dbReference type="Pfam" id="PF01408">
    <property type="entry name" value="GFO_IDH_MocA"/>
    <property type="match status" value="1"/>
</dbReference>
<dbReference type="Proteomes" id="UP000320338">
    <property type="component" value="Unassembled WGS sequence"/>
</dbReference>
<name>A0A4Y3WPG4_9PSEU</name>
<accession>A0A4Y3WPG4</accession>
<reference evidence="4 5" key="1">
    <citation type="submission" date="2019-06" db="EMBL/GenBank/DDBJ databases">
        <title>Whole genome shotgun sequence of Pseudonocardia hydrocarbonoxydans NBRC 14498.</title>
        <authorList>
            <person name="Hosoyama A."/>
            <person name="Uohara A."/>
            <person name="Ohji S."/>
            <person name="Ichikawa N."/>
        </authorList>
    </citation>
    <scope>NUCLEOTIDE SEQUENCE [LARGE SCALE GENOMIC DNA]</scope>
    <source>
        <strain evidence="4 5">NBRC 14498</strain>
    </source>
</reference>
<evidence type="ECO:0000256" key="1">
    <source>
        <dbReference type="ARBA" id="ARBA00023002"/>
    </source>
</evidence>
<sequence length="392" mass="41969">MTQGSTGLGVGMVGHAFMGAAHSQAWRTAGRFFDLPLSPDMAVLCGRDAATAQAAADRLGWRHVVTDWKELLTRDDVALVDVCAPGDVHAEIAVAALDAGKHVLCEKPLANTVDEARAMVAAAERARANGVRSMVGFNYRRVPAVALARQLVADGRIGEIRHVRGTYLQDWIVDPEFPLVWRLQADRAGSGALGDIGAHVVDLAQFVTGDRLTGVSALTETFVRERPLPEASRGLAASGGPGRGRVDVDDAALFLGRFSRGALASFEATRFATGRKNALRLEVNGSLGSLAFDFEAMNELSFFDGTEDARTAGFRRILVTEADHPWAAAWWPPGHGLGYEHTFVHEIVDLVRDLGAGTDPVPSFADGLQVQLVLDAVLRSAAAGSQWKEIEE</sequence>
<dbReference type="AlphaFoldDB" id="A0A4Y3WPG4"/>
<proteinExistence type="predicted"/>
<dbReference type="SUPFAM" id="SSF51735">
    <property type="entry name" value="NAD(P)-binding Rossmann-fold domains"/>
    <property type="match status" value="1"/>
</dbReference>
<dbReference type="Pfam" id="PF22725">
    <property type="entry name" value="GFO_IDH_MocA_C3"/>
    <property type="match status" value="1"/>
</dbReference>